<reference evidence="3 4" key="1">
    <citation type="submission" date="2014-10" db="EMBL/GenBank/DDBJ databases">
        <title>Draft genome sequence of Novosphingobium subterraneum DSM 12447.</title>
        <authorList>
            <person name="Gan H.M."/>
            <person name="Gan H.Y."/>
            <person name="Savka M.A."/>
        </authorList>
    </citation>
    <scope>NUCLEOTIDE SEQUENCE [LARGE SCALE GENOMIC DNA]</scope>
    <source>
        <strain evidence="3 4">DSM 12447</strain>
    </source>
</reference>
<dbReference type="STRING" id="48936.NJ75_02386"/>
<gene>
    <name evidence="3" type="ORF">NJ75_02386</name>
</gene>
<evidence type="ECO:0000259" key="2">
    <source>
        <dbReference type="Pfam" id="PF13785"/>
    </source>
</evidence>
<keyword evidence="4" id="KW-1185">Reference proteome</keyword>
<organism evidence="3 4">
    <name type="scientific">Novosphingobium subterraneum</name>
    <dbReference type="NCBI Taxonomy" id="48936"/>
    <lineage>
        <taxon>Bacteria</taxon>
        <taxon>Pseudomonadati</taxon>
        <taxon>Pseudomonadota</taxon>
        <taxon>Alphaproteobacteria</taxon>
        <taxon>Sphingomonadales</taxon>
        <taxon>Sphingomonadaceae</taxon>
        <taxon>Novosphingobium</taxon>
    </lineage>
</organism>
<dbReference type="Proteomes" id="UP000031338">
    <property type="component" value="Unassembled WGS sequence"/>
</dbReference>
<accession>A0A0B9A9W4</accession>
<evidence type="ECO:0000313" key="4">
    <source>
        <dbReference type="Proteomes" id="UP000031338"/>
    </source>
</evidence>
<comment type="caution">
    <text evidence="3">The sequence shown here is derived from an EMBL/GenBank/DDBJ whole genome shotgun (WGS) entry which is preliminary data.</text>
</comment>
<keyword evidence="1" id="KW-0812">Transmembrane</keyword>
<dbReference type="InterPro" id="IPR025235">
    <property type="entry name" value="DUF4178"/>
</dbReference>
<feature type="transmembrane region" description="Helical" evidence="1">
    <location>
        <begin position="235"/>
        <end position="255"/>
    </location>
</feature>
<dbReference type="RefSeq" id="WP_039334628.1">
    <property type="nucleotide sequence ID" value="NZ_JRVC01000010.1"/>
</dbReference>
<dbReference type="Pfam" id="PF13785">
    <property type="entry name" value="DUF4178"/>
    <property type="match status" value="1"/>
</dbReference>
<dbReference type="EMBL" id="JRVC01000010">
    <property type="protein sequence ID" value="KHS46125.1"/>
    <property type="molecule type" value="Genomic_DNA"/>
</dbReference>
<proteinExistence type="predicted"/>
<name>A0A0B9A9W4_9SPHN</name>
<dbReference type="AlphaFoldDB" id="A0A0B9A9W4"/>
<keyword evidence="1" id="KW-1133">Transmembrane helix</keyword>
<feature type="transmembrane region" description="Helical" evidence="1">
    <location>
        <begin position="398"/>
        <end position="417"/>
    </location>
</feature>
<protein>
    <recommendedName>
        <fullName evidence="2">DUF4178 domain-containing protein</fullName>
    </recommendedName>
</protein>
<keyword evidence="1" id="KW-0472">Membrane</keyword>
<evidence type="ECO:0000256" key="1">
    <source>
        <dbReference type="SAM" id="Phobius"/>
    </source>
</evidence>
<evidence type="ECO:0000313" key="3">
    <source>
        <dbReference type="EMBL" id="KHS46125.1"/>
    </source>
</evidence>
<dbReference type="PATRIC" id="fig|48936.3.peg.2397"/>
<sequence length="420" mass="46765">MTAGSAGAKAVTCPACGGTIEVRAAGFTVNLACQHCGSLLDVSRPEVALIRKYKRANENFALELGKRGTLFGQEWEVVGALRRKDQITIWQEFLLFNPYLGYRWLVACDGEWQFGTMLADRPQGPRDRVYWRSTPFTRMGRDQTTSTTAVAGEFYWRVKAGDTATATLFQSGQTMLSREVSEGEENWTQLVPVPEADVEAAFGLRRRSLPRRKAARGPMLFRPAIGMEQDDLGNMFKLALAVSIIAAIAMAVLAGPSTRTSAMVQVPVGGQIAPVKVGTIIVRRPWQFVTIEADTNQFENRWVDLEYNLVDRSSEQSIDAFGLVEHYAGTDSDGAWSEGSHHGDTMFGHVPRGTYDVYVSGSAHGWPVDPGINDAWGSVETINVWVEAETGAMSWRMWWTLVIVLFAWPVTILWWRFRDK</sequence>
<feature type="domain" description="DUF4178" evidence="2">
    <location>
        <begin position="64"/>
        <end position="188"/>
    </location>
</feature>